<sequence>MNEYVRNNRVFQSAAEFRDAIDAFFATWPQIASSMVDLINDNFQILNKASSS</sequence>
<proteinExistence type="predicted"/>
<evidence type="ECO:0000313" key="1">
    <source>
        <dbReference type="EMBL" id="WVX66430.1"/>
    </source>
</evidence>
<evidence type="ECO:0000313" key="2">
    <source>
        <dbReference type="Proteomes" id="UP001330434"/>
    </source>
</evidence>
<dbReference type="EMBL" id="CP133270">
    <property type="protein sequence ID" value="WVX66430.1"/>
    <property type="molecule type" value="Genomic_DNA"/>
</dbReference>
<gene>
    <name evidence="1" type="ORF">Bealeia1_00608</name>
</gene>
<dbReference type="Proteomes" id="UP001330434">
    <property type="component" value="Chromosome"/>
</dbReference>
<accession>A0ABZ2C220</accession>
<keyword evidence="2" id="KW-1185">Reference proteome</keyword>
<organism evidence="1 2">
    <name type="scientific">Candidatus Bealeia paramacronuclearis</name>
    <dbReference type="NCBI Taxonomy" id="1921001"/>
    <lineage>
        <taxon>Bacteria</taxon>
        <taxon>Pseudomonadati</taxon>
        <taxon>Pseudomonadota</taxon>
        <taxon>Alphaproteobacteria</taxon>
        <taxon>Holosporales</taxon>
        <taxon>Holosporaceae</taxon>
        <taxon>Candidatus Bealeia</taxon>
    </lineage>
</organism>
<dbReference type="RefSeq" id="WP_331255301.1">
    <property type="nucleotide sequence ID" value="NZ_CP133270.1"/>
</dbReference>
<protein>
    <submittedName>
        <fullName evidence="1">IS630 family transposase domain protein</fullName>
    </submittedName>
</protein>
<name>A0ABZ2C220_9PROT</name>
<reference evidence="1 2" key="1">
    <citation type="journal article" date="2024" name="Environ. Microbiol.">
        <title>Novel evolutionary insights on the interactions of the Holosporales (Alphaproteobacteria) with eukaryotic hosts from comparative genomics.</title>
        <authorList>
            <person name="Giovannini M."/>
            <person name="Petroni G."/>
            <person name="Castelli M."/>
        </authorList>
    </citation>
    <scope>NUCLEOTIDE SEQUENCE [LARGE SCALE GENOMIC DNA]</scope>
    <source>
        <strain evidence="1 2">US_Bl 15I1</strain>
    </source>
</reference>